<organism evidence="13 14">
    <name type="scientific">Kaistia dalseonensis</name>
    <dbReference type="NCBI Taxonomy" id="410840"/>
    <lineage>
        <taxon>Bacteria</taxon>
        <taxon>Pseudomonadati</taxon>
        <taxon>Pseudomonadota</taxon>
        <taxon>Alphaproteobacteria</taxon>
        <taxon>Hyphomicrobiales</taxon>
        <taxon>Kaistiaceae</taxon>
        <taxon>Kaistia</taxon>
    </lineage>
</organism>
<keyword evidence="8 9" id="KW-0238">DNA-binding</keyword>
<feature type="region of interest" description="Disordered" evidence="11">
    <location>
        <begin position="276"/>
        <end position="295"/>
    </location>
</feature>
<dbReference type="InterPro" id="IPR001238">
    <property type="entry name" value="DNA-binding_RecF"/>
</dbReference>
<proteinExistence type="inferred from homology"/>
<evidence type="ECO:0000256" key="6">
    <source>
        <dbReference type="ARBA" id="ARBA00022741"/>
    </source>
</evidence>
<comment type="subcellular location">
    <subcellularLocation>
        <location evidence="1 9 10">Cytoplasm</location>
    </subcellularLocation>
</comment>
<reference evidence="13 14" key="1">
    <citation type="submission" date="2023-07" db="EMBL/GenBank/DDBJ databases">
        <title>Genomic Encyclopedia of Type Strains, Phase IV (KMG-IV): sequencing the most valuable type-strain genomes for metagenomic binning, comparative biology and taxonomic classification.</title>
        <authorList>
            <person name="Goeker M."/>
        </authorList>
    </citation>
    <scope>NUCLEOTIDE SEQUENCE [LARGE SCALE GENOMIC DNA]</scope>
    <source>
        <strain evidence="13 14">B6-8</strain>
    </source>
</reference>
<dbReference type="Pfam" id="PF02463">
    <property type="entry name" value="SMC_N"/>
    <property type="match status" value="1"/>
</dbReference>
<evidence type="ECO:0000256" key="1">
    <source>
        <dbReference type="ARBA" id="ARBA00004496"/>
    </source>
</evidence>
<dbReference type="Gene3D" id="1.20.1050.90">
    <property type="entry name" value="RecF/RecN/SMC, N-terminal domain"/>
    <property type="match status" value="1"/>
</dbReference>
<keyword evidence="7 9" id="KW-0067">ATP-binding</keyword>
<evidence type="ECO:0000256" key="7">
    <source>
        <dbReference type="ARBA" id="ARBA00022840"/>
    </source>
</evidence>
<dbReference type="InterPro" id="IPR027417">
    <property type="entry name" value="P-loop_NTPase"/>
</dbReference>
<dbReference type="NCBIfam" id="TIGR00611">
    <property type="entry name" value="recf"/>
    <property type="match status" value="1"/>
</dbReference>
<comment type="function">
    <text evidence="9 10">The RecF protein is involved in DNA metabolism; it is required for DNA replication and normal SOS inducibility. RecF binds preferentially to single-stranded, linear DNA. It also seems to bind ATP.</text>
</comment>
<comment type="caution">
    <text evidence="13">The sequence shown here is derived from an EMBL/GenBank/DDBJ whole genome shotgun (WGS) entry which is preliminary data.</text>
</comment>
<protein>
    <recommendedName>
        <fullName evidence="3 9">DNA replication and repair protein RecF</fullName>
    </recommendedName>
</protein>
<evidence type="ECO:0000259" key="12">
    <source>
        <dbReference type="SMART" id="SM00382"/>
    </source>
</evidence>
<keyword evidence="14" id="KW-1185">Reference proteome</keyword>
<keyword evidence="6 9" id="KW-0547">Nucleotide-binding</keyword>
<evidence type="ECO:0000256" key="4">
    <source>
        <dbReference type="ARBA" id="ARBA00022490"/>
    </source>
</evidence>
<dbReference type="InterPro" id="IPR018078">
    <property type="entry name" value="DNA-binding_RecF_CS"/>
</dbReference>
<evidence type="ECO:0000313" key="14">
    <source>
        <dbReference type="Proteomes" id="UP001241603"/>
    </source>
</evidence>
<accession>A0ABU0H705</accession>
<sequence length="390" mass="41736">MIADDPIAAPQVARIILADFRSYEALDLTVHGRLVALSGENGAGKTNLLEALSLFTAGRGLRRADLSEIVRIGAPGGFAVSIHLRTGHDEVRLGTGLERQPGGEFGSRRCRIDGAAASSPAAFADYLRIVWLTPALDGIFSGSAGDRRRFLDRLVLAVDARHGSRVNAYDRALRSRNKLLEEPAPDRSWLDGIEAEIAELGIAVATIRSETVARLAALIAEDRDDSSPFPWADIEVEGKVEEWLALGQSEAVARFRTALRDGRPRDASAGRALIGPQTSDLKVRHGPKDVPADRASTGEQKALLVGIILAHARLVARMSGIAPIVLLDEIAAHLDPRRRAALFEALDRLGGQVFMTGADPALFAELPQSSEIFLVKPGRIDTIPAGGNAS</sequence>
<dbReference type="Gene3D" id="3.40.50.300">
    <property type="entry name" value="P-loop containing nucleotide triphosphate hydrolases"/>
    <property type="match status" value="1"/>
</dbReference>
<evidence type="ECO:0000256" key="8">
    <source>
        <dbReference type="ARBA" id="ARBA00023125"/>
    </source>
</evidence>
<evidence type="ECO:0000256" key="10">
    <source>
        <dbReference type="RuleBase" id="RU000578"/>
    </source>
</evidence>
<dbReference type="Proteomes" id="UP001241603">
    <property type="component" value="Unassembled WGS sequence"/>
</dbReference>
<dbReference type="PROSITE" id="PS00618">
    <property type="entry name" value="RECF_2"/>
    <property type="match status" value="1"/>
</dbReference>
<evidence type="ECO:0000256" key="9">
    <source>
        <dbReference type="HAMAP-Rule" id="MF_00365"/>
    </source>
</evidence>
<dbReference type="HAMAP" id="MF_00365">
    <property type="entry name" value="RecF"/>
    <property type="match status" value="1"/>
</dbReference>
<dbReference type="EMBL" id="JAUSVO010000002">
    <property type="protein sequence ID" value="MDQ0437560.1"/>
    <property type="molecule type" value="Genomic_DNA"/>
</dbReference>
<comment type="similarity">
    <text evidence="2 9 10">Belongs to the RecF family.</text>
</comment>
<keyword evidence="9 10" id="KW-0227">DNA damage</keyword>
<dbReference type="PANTHER" id="PTHR32182">
    <property type="entry name" value="DNA REPLICATION AND REPAIR PROTEIN RECF"/>
    <property type="match status" value="1"/>
</dbReference>
<dbReference type="InterPro" id="IPR003593">
    <property type="entry name" value="AAA+_ATPase"/>
</dbReference>
<dbReference type="PROSITE" id="PS00617">
    <property type="entry name" value="RECF_1"/>
    <property type="match status" value="1"/>
</dbReference>
<keyword evidence="5 9" id="KW-0235">DNA replication</keyword>
<evidence type="ECO:0000256" key="2">
    <source>
        <dbReference type="ARBA" id="ARBA00008016"/>
    </source>
</evidence>
<evidence type="ECO:0000313" key="13">
    <source>
        <dbReference type="EMBL" id="MDQ0437560.1"/>
    </source>
</evidence>
<gene>
    <name evidence="9" type="primary">recF</name>
    <name evidence="13" type="ORF">QO014_001945</name>
</gene>
<dbReference type="InterPro" id="IPR003395">
    <property type="entry name" value="RecF/RecN/SMC_N"/>
</dbReference>
<name>A0ABU0H705_9HYPH</name>
<evidence type="ECO:0000256" key="5">
    <source>
        <dbReference type="ARBA" id="ARBA00022705"/>
    </source>
</evidence>
<dbReference type="PANTHER" id="PTHR32182:SF0">
    <property type="entry name" value="DNA REPLICATION AND REPAIR PROTEIN RECF"/>
    <property type="match status" value="1"/>
</dbReference>
<feature type="binding site" evidence="9">
    <location>
        <begin position="39"/>
        <end position="46"/>
    </location>
    <ligand>
        <name>ATP</name>
        <dbReference type="ChEBI" id="CHEBI:30616"/>
    </ligand>
</feature>
<evidence type="ECO:0000256" key="11">
    <source>
        <dbReference type="SAM" id="MobiDB-lite"/>
    </source>
</evidence>
<dbReference type="InterPro" id="IPR042174">
    <property type="entry name" value="RecF_2"/>
</dbReference>
<dbReference type="SUPFAM" id="SSF52540">
    <property type="entry name" value="P-loop containing nucleoside triphosphate hydrolases"/>
    <property type="match status" value="1"/>
</dbReference>
<keyword evidence="4 9" id="KW-0963">Cytoplasm</keyword>
<evidence type="ECO:0000256" key="3">
    <source>
        <dbReference type="ARBA" id="ARBA00020170"/>
    </source>
</evidence>
<dbReference type="SMART" id="SM00382">
    <property type="entry name" value="AAA"/>
    <property type="match status" value="1"/>
</dbReference>
<keyword evidence="9 10" id="KW-0234">DNA repair</keyword>
<feature type="domain" description="AAA+ ATPase" evidence="12">
    <location>
        <begin position="31"/>
        <end position="378"/>
    </location>
</feature>
<keyword evidence="9 10" id="KW-0742">SOS response</keyword>
<feature type="compositionally biased region" description="Basic and acidic residues" evidence="11">
    <location>
        <begin position="281"/>
        <end position="292"/>
    </location>
</feature>